<comment type="caution">
    <text evidence="2">The sequence shown here is derived from an EMBL/GenBank/DDBJ whole genome shotgun (WGS) entry which is preliminary data.</text>
</comment>
<evidence type="ECO:0000256" key="1">
    <source>
        <dbReference type="SAM" id="Coils"/>
    </source>
</evidence>
<keyword evidence="1" id="KW-0175">Coiled coil</keyword>
<keyword evidence="3" id="KW-1185">Reference proteome</keyword>
<organism evidence="2 3">
    <name type="scientific">Linnemannia exigua</name>
    <dbReference type="NCBI Taxonomy" id="604196"/>
    <lineage>
        <taxon>Eukaryota</taxon>
        <taxon>Fungi</taxon>
        <taxon>Fungi incertae sedis</taxon>
        <taxon>Mucoromycota</taxon>
        <taxon>Mortierellomycotina</taxon>
        <taxon>Mortierellomycetes</taxon>
        <taxon>Mortierellales</taxon>
        <taxon>Mortierellaceae</taxon>
        <taxon>Linnemannia</taxon>
    </lineage>
</organism>
<dbReference type="Gene3D" id="3.80.10.10">
    <property type="entry name" value="Ribonuclease Inhibitor"/>
    <property type="match status" value="2"/>
</dbReference>
<evidence type="ECO:0000313" key="3">
    <source>
        <dbReference type="Proteomes" id="UP001194580"/>
    </source>
</evidence>
<evidence type="ECO:0008006" key="4">
    <source>
        <dbReference type="Google" id="ProtNLM"/>
    </source>
</evidence>
<dbReference type="PANTHER" id="PTHR16134:SF119">
    <property type="entry name" value="AT02038P-RELATED"/>
    <property type="match status" value="1"/>
</dbReference>
<sequence>MSTLSAVIKVFGIPELSEMIHTRSTPHDFAQCILVCKAFAQVFTPILWHTISLRQDDQHAWFTTSSDVQAALIKNAHLVQVIQVRTCKSLGPFLELVERQGGGGDVMLPRLHTLQFPCYYKSLSRYAVDDLRPSPDFAGKAVTGTTTTVTSTPTRDWLRYNGMFLMRRYYFIDRLYRQRQMHEFHQRQIARQQLDEFWKHTKDPNYVATKLKEGEERMAQLEQECLVQEKKFPYIGKGLGPALVEQDLVLLRDKIRQTKEEMDLLRVKASDAATGLSVSGTNDSNHNSTGSPSAEYHSLAPFCVDYEEGDEEILEQFLDRFPQIQTLMSTSVPFLSKGVFRKIVGLEGLRSLSLTVFHASLLKQVSNIHTLLTTCPPNLEILRLSFMKKNDGTFDMFARNRSNIGNNNSNSTTTTTVEQVSAKTTINTNTKAKEEENEMSLDLVQLSIKRSGPLRSLRRLFIEGSLGDPAALIENNNTTHPFADSQTWVAFLERCPNLLTLSLGDCAARVLPELGHALKVYCALIEDFAIGYKSFLSTPSYGLIDPNLAILLSSLSGLKRLRIDALSLETGSQILGVIQHRFASTLTDISFNDCKYVRLRFLEESHSIFSLLQSLRKVESLDLIPSGEIFHTNEHSLGASRFVSEVFSRPWQCQGTLRVLRINIDAIMRKVPTYSSTKEQDMENSRQLQQWVCQFLGSFPLLEELTLGVMTSSPWEKREAGGVTGTSALDHEQGPVYGAFKFSGLQATCLALSLTHGLELMGGLKRLRVFNVARLEHMIESEEIEFMMDQWPRLEFLPGLLRAPWFQGESGRPVLEREERMRQVVERDREIVEWMKERCPYLRVKVHKDYNKSKRAPFLFPNVQFLSTASMDLPTAESPPPAAVSAASRFFSITELILAVAAFLERGAIAQFSQVNHNMNSICTPLLYANQDFFMATSVNTIRILDSLESMSAFARNIHNVQTVITGPLFATFYYHCLRLAHREQGTQRPLLEGVVGASSLVADSEPRTKTMIPVGPMTNLTTFTYHAYYSTRYLKHHAFVRSTQYPRIRHAQLFWTLQQLPHLTNLTMDMLVNDEQDILLLVKAIPELRALKKLDITVTRDSSEDWSQMIPAIVFNLPASIECFGLEDVDDFDYDQIERFWPDQSEEEDFATDAIELANSKRRKKKRLRDAWSSQDQPPLEHLRQLHIASFAQVSFDDISAILGRCSALVELHIPDLDDDANLVNRVARCISESCPQITQLYQHGRERDDRGLTLAIINVLQKQRLELLRFSGLHGSGDLLAATLTRHSTVLRDLQLTDSVRLSSKSIQKILSTGQVLEVFRIEPYRHEHACLTLEDAVAVEWVCKGIKQLRLVLLTGAMIPPAEDVYYKRPAPIILTKEELERFSKLEALYRRIGSLVELEHLHLNTVAVYNNQENRYRYSSHDVDQGI</sequence>
<feature type="coiled-coil region" evidence="1">
    <location>
        <begin position="211"/>
        <end position="268"/>
    </location>
</feature>
<evidence type="ECO:0000313" key="2">
    <source>
        <dbReference type="EMBL" id="KAG0265440.1"/>
    </source>
</evidence>
<dbReference type="InterPro" id="IPR032675">
    <property type="entry name" value="LRR_dom_sf"/>
</dbReference>
<dbReference type="Proteomes" id="UP001194580">
    <property type="component" value="Unassembled WGS sequence"/>
</dbReference>
<name>A0AAD4D4Q2_9FUNG</name>
<reference evidence="2" key="1">
    <citation type="journal article" date="2020" name="Fungal Divers.">
        <title>Resolving the Mortierellaceae phylogeny through synthesis of multi-gene phylogenetics and phylogenomics.</title>
        <authorList>
            <person name="Vandepol N."/>
            <person name="Liber J."/>
            <person name="Desiro A."/>
            <person name="Na H."/>
            <person name="Kennedy M."/>
            <person name="Barry K."/>
            <person name="Grigoriev I.V."/>
            <person name="Miller A.N."/>
            <person name="O'Donnell K."/>
            <person name="Stajich J.E."/>
            <person name="Bonito G."/>
        </authorList>
    </citation>
    <scope>NUCLEOTIDE SEQUENCE</scope>
    <source>
        <strain evidence="2">NRRL 28262</strain>
    </source>
</reference>
<dbReference type="SUPFAM" id="SSF52047">
    <property type="entry name" value="RNI-like"/>
    <property type="match status" value="1"/>
</dbReference>
<proteinExistence type="predicted"/>
<protein>
    <recommendedName>
        <fullName evidence="4">F-box domain-containing protein</fullName>
    </recommendedName>
</protein>
<gene>
    <name evidence="2" type="ORF">BGZ95_003319</name>
</gene>
<dbReference type="EMBL" id="JAAAIL010001751">
    <property type="protein sequence ID" value="KAG0265440.1"/>
    <property type="molecule type" value="Genomic_DNA"/>
</dbReference>
<accession>A0AAD4D4Q2</accession>
<dbReference type="PANTHER" id="PTHR16134">
    <property type="entry name" value="F-BOX/TPR REPEAT PROTEIN POF3"/>
    <property type="match status" value="1"/>
</dbReference>